<evidence type="ECO:0000256" key="15">
    <source>
        <dbReference type="HAMAP-Rule" id="MF_03156"/>
    </source>
</evidence>
<feature type="binding site" evidence="15">
    <location>
        <position position="445"/>
    </location>
    <ligand>
        <name>K(+)</name>
        <dbReference type="ChEBI" id="CHEBI:29103"/>
        <note>ligand shared between two tetrameric partners</note>
    </ligand>
</feature>
<dbReference type="VEuPathDB" id="VectorBase:BGLB006663"/>
<dbReference type="InterPro" id="IPR015875">
    <property type="entry name" value="IMP_DH/GMP_Rdtase_CS"/>
</dbReference>
<evidence type="ECO:0000256" key="3">
    <source>
        <dbReference type="ARBA" id="ARBA00011881"/>
    </source>
</evidence>
<evidence type="ECO:0000256" key="21">
    <source>
        <dbReference type="RuleBase" id="RU003927"/>
    </source>
</evidence>
<organism evidence="24 25">
    <name type="scientific">Biomphalaria glabrata</name>
    <name type="common">Bloodfluke planorb</name>
    <name type="synonym">Freshwater snail</name>
    <dbReference type="NCBI Taxonomy" id="6526"/>
    <lineage>
        <taxon>Eukaryota</taxon>
        <taxon>Metazoa</taxon>
        <taxon>Spiralia</taxon>
        <taxon>Lophotrochozoa</taxon>
        <taxon>Mollusca</taxon>
        <taxon>Gastropoda</taxon>
        <taxon>Heterobranchia</taxon>
        <taxon>Euthyneura</taxon>
        <taxon>Panpulmonata</taxon>
        <taxon>Hygrophila</taxon>
        <taxon>Lymnaeoidea</taxon>
        <taxon>Planorbidae</taxon>
        <taxon>Biomphalaria</taxon>
    </lineage>
</organism>
<dbReference type="CDD" id="cd00381">
    <property type="entry name" value="IMPDH"/>
    <property type="match status" value="1"/>
</dbReference>
<comment type="catalytic activity">
    <reaction evidence="14">
        <text>IMP + NH4(+) + NADP(+) = GMP + NADPH + 2 H(+)</text>
        <dbReference type="Rhea" id="RHEA:17185"/>
        <dbReference type="ChEBI" id="CHEBI:15378"/>
        <dbReference type="ChEBI" id="CHEBI:28938"/>
        <dbReference type="ChEBI" id="CHEBI:57783"/>
        <dbReference type="ChEBI" id="CHEBI:58053"/>
        <dbReference type="ChEBI" id="CHEBI:58115"/>
        <dbReference type="ChEBI" id="CHEBI:58349"/>
        <dbReference type="EC" id="1.7.1.7"/>
    </reaction>
</comment>
<dbReference type="GO" id="GO:0003920">
    <property type="term" value="F:GMP reductase activity"/>
    <property type="evidence" value="ECO:0007669"/>
    <property type="project" value="UniProtKB-EC"/>
</dbReference>
<evidence type="ECO:0000256" key="7">
    <source>
        <dbReference type="ARBA" id="ARBA00022755"/>
    </source>
</evidence>
<dbReference type="EC" id="1.1.1.205" evidence="15 22"/>
<name>A0A2C9JR46_BIOGL</name>
<keyword evidence="10 15" id="KW-0520">NAD</keyword>
<evidence type="ECO:0000256" key="14">
    <source>
        <dbReference type="ARBA" id="ARBA00048616"/>
    </source>
</evidence>
<feature type="binding site" evidence="15 17">
    <location>
        <begin position="339"/>
        <end position="340"/>
    </location>
    <ligand>
        <name>IMP</name>
        <dbReference type="ChEBI" id="CHEBI:58053"/>
    </ligand>
</feature>
<keyword evidence="9 15" id="KW-0560">Oxidoreductase</keyword>
<dbReference type="SMART" id="SM00116">
    <property type="entry name" value="CBS"/>
    <property type="match status" value="2"/>
</dbReference>
<feature type="binding site" evidence="18">
    <location>
        <begin position="226"/>
        <end position="228"/>
    </location>
    <ligand>
        <name>NAD(+)</name>
        <dbReference type="ChEBI" id="CHEBI:57540"/>
    </ligand>
</feature>
<dbReference type="PROSITE" id="PS00487">
    <property type="entry name" value="IMP_DH_GMP_RED"/>
    <property type="match status" value="1"/>
</dbReference>
<dbReference type="STRING" id="6526.A0A2C9JR46"/>
<feature type="binding site" description="in other chain" evidence="15 19">
    <location>
        <position position="283"/>
    </location>
    <ligand>
        <name>K(+)</name>
        <dbReference type="ChEBI" id="CHEBI:29103"/>
        <note>ligand shared between two tetrameric partners</note>
    </ligand>
</feature>
<keyword evidence="5" id="KW-0677">Repeat</keyword>
<dbReference type="NCBIfam" id="TIGR01302">
    <property type="entry name" value="IMP_dehydrog"/>
    <property type="match status" value="1"/>
</dbReference>
<evidence type="ECO:0000256" key="22">
    <source>
        <dbReference type="RuleBase" id="RU003928"/>
    </source>
</evidence>
<dbReference type="GO" id="GO:0006183">
    <property type="term" value="P:GTP biosynthetic process"/>
    <property type="evidence" value="ECO:0007669"/>
    <property type="project" value="TreeGrafter"/>
</dbReference>
<dbReference type="GO" id="GO:0006177">
    <property type="term" value="P:GMP biosynthetic process"/>
    <property type="evidence" value="ECO:0007669"/>
    <property type="project" value="UniProtKB-UniRule"/>
</dbReference>
<evidence type="ECO:0000256" key="1">
    <source>
        <dbReference type="ARBA" id="ARBA00001958"/>
    </source>
</evidence>
<dbReference type="HAMAP" id="MF_01964">
    <property type="entry name" value="IMPDH"/>
    <property type="match status" value="1"/>
</dbReference>
<dbReference type="GO" id="GO:0000166">
    <property type="term" value="F:nucleotide binding"/>
    <property type="evidence" value="ECO:0007669"/>
    <property type="project" value="UniProtKB-UniRule"/>
</dbReference>
<feature type="active site" description="Proton acceptor" evidence="15 16">
    <location>
        <position position="379"/>
    </location>
</feature>
<comment type="caution">
    <text evidence="15">Lacks conserved residue(s) required for the propagation of feature annotation.</text>
</comment>
<feature type="active site" description="Thioimidate intermediate" evidence="15 16">
    <location>
        <position position="283"/>
    </location>
</feature>
<dbReference type="UniPathway" id="UPA00601">
    <property type="reaction ID" value="UER00295"/>
</dbReference>
<accession>A0A2C9JR46</accession>
<evidence type="ECO:0000256" key="20">
    <source>
        <dbReference type="PROSITE-ProRule" id="PRU00703"/>
    </source>
</evidence>
<evidence type="ECO:0000256" key="16">
    <source>
        <dbReference type="PIRSR" id="PIRSR000130-1"/>
    </source>
</evidence>
<dbReference type="PANTHER" id="PTHR11911:SF111">
    <property type="entry name" value="INOSINE-5'-MONOPHOSPHATE DEHYDROGENASE"/>
    <property type="match status" value="1"/>
</dbReference>
<dbReference type="InterPro" id="IPR013785">
    <property type="entry name" value="Aldolase_TIM"/>
</dbReference>
<protein>
    <recommendedName>
        <fullName evidence="15 22">Inosine-5'-monophosphate dehydrogenase</fullName>
        <shortName evidence="15">IMP dehydrogenase</shortName>
        <shortName evidence="15">IMPD</shortName>
        <shortName evidence="15">IMPDH</shortName>
        <ecNumber evidence="15 22">1.1.1.205</ecNumber>
    </recommendedName>
</protein>
<comment type="cofactor">
    <cofactor evidence="1 15">
        <name>K(+)</name>
        <dbReference type="ChEBI" id="CHEBI:29103"/>
    </cofactor>
</comment>
<feature type="domain" description="CBS" evidence="23">
    <location>
        <begin position="70"/>
        <end position="127"/>
    </location>
</feature>
<feature type="binding site" evidence="15">
    <location>
        <position position="226"/>
    </location>
    <ligand>
        <name>NAD(+)</name>
        <dbReference type="ChEBI" id="CHEBI:57540"/>
    </ligand>
</feature>
<comment type="catalytic activity">
    <reaction evidence="13 15 22">
        <text>IMP + NAD(+) + H2O = XMP + NADH + H(+)</text>
        <dbReference type="Rhea" id="RHEA:11708"/>
        <dbReference type="ChEBI" id="CHEBI:15377"/>
        <dbReference type="ChEBI" id="CHEBI:15378"/>
        <dbReference type="ChEBI" id="CHEBI:57464"/>
        <dbReference type="ChEBI" id="CHEBI:57540"/>
        <dbReference type="ChEBI" id="CHEBI:57945"/>
        <dbReference type="ChEBI" id="CHEBI:58053"/>
        <dbReference type="EC" id="1.1.1.205"/>
    </reaction>
</comment>
<keyword evidence="8 15" id="KW-0630">Potassium</keyword>
<evidence type="ECO:0000256" key="11">
    <source>
        <dbReference type="ARBA" id="ARBA00023122"/>
    </source>
</evidence>
<dbReference type="GO" id="GO:0003938">
    <property type="term" value="F:IMP dehydrogenase activity"/>
    <property type="evidence" value="ECO:0007669"/>
    <property type="project" value="UniProtKB-UniRule"/>
</dbReference>
<dbReference type="InterPro" id="IPR005990">
    <property type="entry name" value="IMP_DH"/>
</dbReference>
<comment type="function">
    <text evidence="15">Catalyzes the conversion of inosine 5'-phosphate (IMP) to xanthosine 5'-phosphate (XMP), the first committed and rate-limiting step in the de novo synthesis of guanine nucleotides, and therefore plays an important role in the regulation of cell growth.</text>
</comment>
<dbReference type="FunFam" id="3.20.20.70:FF:000003">
    <property type="entry name" value="GMP reductase"/>
    <property type="match status" value="1"/>
</dbReference>
<evidence type="ECO:0000256" key="13">
    <source>
        <dbReference type="ARBA" id="ARBA00048028"/>
    </source>
</evidence>
<dbReference type="PROSITE" id="PS51371">
    <property type="entry name" value="CBS"/>
    <property type="match status" value="2"/>
</dbReference>
<dbReference type="PANTHER" id="PTHR11911">
    <property type="entry name" value="INOSINE-5-MONOPHOSPHATE DEHYDROGENASE RELATED"/>
    <property type="match status" value="1"/>
</dbReference>
<feature type="binding site" evidence="15 17">
    <location>
        <position position="281"/>
    </location>
    <ligand>
        <name>IMP</name>
        <dbReference type="ChEBI" id="CHEBI:58053"/>
    </ligand>
</feature>
<evidence type="ECO:0000256" key="6">
    <source>
        <dbReference type="ARBA" id="ARBA00022749"/>
    </source>
</evidence>
<evidence type="ECO:0000259" key="23">
    <source>
        <dbReference type="PROSITE" id="PS51371"/>
    </source>
</evidence>
<evidence type="ECO:0000256" key="10">
    <source>
        <dbReference type="ARBA" id="ARBA00023027"/>
    </source>
</evidence>
<keyword evidence="4 15" id="KW-0479">Metal-binding</keyword>
<keyword evidence="11 20" id="KW-0129">CBS domain</keyword>
<feature type="binding site" evidence="15 17">
    <location>
        <begin position="316"/>
        <end position="318"/>
    </location>
    <ligand>
        <name>IMP</name>
        <dbReference type="ChEBI" id="CHEBI:58053"/>
    </ligand>
</feature>
<evidence type="ECO:0000313" key="24">
    <source>
        <dbReference type="EnsemblMetazoa" id="BGLB006663-PB"/>
    </source>
</evidence>
<feature type="binding site" description="in other chain" evidence="15 19">
    <location>
        <position position="280"/>
    </location>
    <ligand>
        <name>K(+)</name>
        <dbReference type="ChEBI" id="CHEBI:29103"/>
        <note>ligand shared between two tetrameric partners</note>
    </ligand>
</feature>
<feature type="binding site" evidence="15 17">
    <location>
        <position position="391"/>
    </location>
    <ligand>
        <name>IMP</name>
        <dbReference type="ChEBI" id="CHEBI:58053"/>
    </ligand>
</feature>
<comment type="activity regulation">
    <text evidence="15">Mycophenolic acid (MPA) is a non-competitive inhibitor that prevents formation of the closed enzyme conformation by binding to the same site as the amobile flap. In contrast, mizoribine monophosphate (MZP) is a competitive inhibitor that induces the closed conformation. MPA is a potent inhibitor of mammalian IMPDHs but a poor inhibitor of the bacterial enzymes. MZP is a more potent inhibitor of bacterial IMPDH.</text>
</comment>
<dbReference type="Pfam" id="PF00478">
    <property type="entry name" value="IMPDH"/>
    <property type="match status" value="1"/>
</dbReference>
<evidence type="ECO:0000313" key="25">
    <source>
        <dbReference type="Proteomes" id="UP000076420"/>
    </source>
</evidence>
<comment type="function">
    <text evidence="12">Catalyzes the irreversible NADPH-dependent deamination of GMP to IMP. It functions in the conversion of nucleobase, nucleoside and nucleotide derivatives of G to A nucleotides, and in maintaining the intracellular balance of A and G nucleotides.</text>
</comment>
<dbReference type="InterPro" id="IPR000644">
    <property type="entry name" value="CBS_dom"/>
</dbReference>
<evidence type="ECO:0000256" key="4">
    <source>
        <dbReference type="ARBA" id="ARBA00022723"/>
    </source>
</evidence>
<dbReference type="CDD" id="cd04601">
    <property type="entry name" value="CBS_pair_IMPDH"/>
    <property type="match status" value="1"/>
</dbReference>
<evidence type="ECO:0000256" key="18">
    <source>
        <dbReference type="PIRSR" id="PIRSR000130-3"/>
    </source>
</evidence>
<keyword evidence="6 15" id="KW-0332">GMP biosynthesis</keyword>
<dbReference type="InterPro" id="IPR001093">
    <property type="entry name" value="IMP_DH_GMPRt"/>
</dbReference>
<evidence type="ECO:0000256" key="19">
    <source>
        <dbReference type="PIRSR" id="PIRSR000130-4"/>
    </source>
</evidence>
<reference evidence="24" key="1">
    <citation type="submission" date="2020-05" db="UniProtKB">
        <authorList>
            <consortium name="EnsemblMetazoa"/>
        </authorList>
    </citation>
    <scope>IDENTIFICATION</scope>
    <source>
        <strain evidence="24">BB02</strain>
    </source>
</reference>
<dbReference type="SMART" id="SM01240">
    <property type="entry name" value="IMPDH"/>
    <property type="match status" value="1"/>
</dbReference>
<feature type="binding site" evidence="15">
    <location>
        <position position="447"/>
    </location>
    <ligand>
        <name>K(+)</name>
        <dbReference type="ChEBI" id="CHEBI:29103"/>
        <note>ligand shared between two tetrameric partners</note>
    </ligand>
</feature>
<dbReference type="EnsemblMetazoa" id="BGLB006663-RB">
    <property type="protein sequence ID" value="BGLB006663-PB"/>
    <property type="gene ID" value="BGLB006663"/>
</dbReference>
<feature type="binding site" description="in other chain" evidence="15 19">
    <location>
        <position position="278"/>
    </location>
    <ligand>
        <name>K(+)</name>
        <dbReference type="ChEBI" id="CHEBI:29103"/>
        <note>ligand shared between two tetrameric partners</note>
    </ligand>
</feature>
<comment type="subunit">
    <text evidence="3 15">Homotetramer.</text>
</comment>
<evidence type="ECO:0000256" key="2">
    <source>
        <dbReference type="ARBA" id="ARBA00005502"/>
    </source>
</evidence>
<evidence type="ECO:0000256" key="17">
    <source>
        <dbReference type="PIRSR" id="PIRSR000130-2"/>
    </source>
</evidence>
<proteinExistence type="inferred from homology"/>
<dbReference type="VEuPathDB" id="VectorBase:BGLAX_031736"/>
<dbReference type="Pfam" id="PF00571">
    <property type="entry name" value="CBS"/>
    <property type="match status" value="2"/>
</dbReference>
<sequence>MPSSTSLQTKLTSDILLNIPIISSAMDTVTNSTLAIALARCGGIGIIHKNYSIEEQVKEVDRVKRSESGMITNPIYIQKGTTLKEADEIMGYYKISGLPIVSRDSMYLLGIITNRDIKYVEDFSEPVEKYMTPLDKLITAKTSIKLEDAKKILQKYKIEKLPLIDENGILKGLITSKDIDKAIQYPNACKDDKGRLRVGAAIGANEEAILRAESLVVAGVDVIVVDSAHGHSINVIETVKKLRKLFPKLNIIAGNIVTPEAAQELVEAGANAVKVGIGPGSICTTRVVTGVGVPQITAIKNVAKYCKERNIPIIADGGIKYSGDIVKALAIGASCVMLGSIFAGCHESPGEEIILDGRKFKIYAGMGSLAAMERGSKDRYFQEKNQKLVPEGIEGRIPFKGKLEDVVFQLTGGIRSGLGYIGASDIVELQKRAIFVQITNAGLKESHPHGIQITKEAPNYQNQD</sequence>
<dbReference type="Gene3D" id="3.20.20.70">
    <property type="entry name" value="Aldolase class I"/>
    <property type="match status" value="1"/>
</dbReference>
<dbReference type="SUPFAM" id="SSF54631">
    <property type="entry name" value="CBS-domain pair"/>
    <property type="match status" value="1"/>
</dbReference>
<dbReference type="GO" id="GO:0005737">
    <property type="term" value="C:cytoplasm"/>
    <property type="evidence" value="ECO:0007669"/>
    <property type="project" value="UniProtKB-SubCell"/>
</dbReference>
<dbReference type="GO" id="GO:0046872">
    <property type="term" value="F:metal ion binding"/>
    <property type="evidence" value="ECO:0007669"/>
    <property type="project" value="UniProtKB-UniRule"/>
</dbReference>
<dbReference type="PIRSF" id="PIRSF000130">
    <property type="entry name" value="IMPDH"/>
    <property type="match status" value="1"/>
</dbReference>
<dbReference type="SUPFAM" id="SSF51412">
    <property type="entry name" value="Inosine monophosphate dehydrogenase (IMPDH)"/>
    <property type="match status" value="1"/>
</dbReference>
<evidence type="ECO:0000256" key="8">
    <source>
        <dbReference type="ARBA" id="ARBA00022958"/>
    </source>
</evidence>
<evidence type="ECO:0000256" key="5">
    <source>
        <dbReference type="ARBA" id="ARBA00022737"/>
    </source>
</evidence>
<keyword evidence="15" id="KW-0963">Cytoplasm</keyword>
<dbReference type="Proteomes" id="UP000076420">
    <property type="component" value="Unassembled WGS sequence"/>
</dbReference>
<feature type="binding site" evidence="15">
    <location>
        <position position="446"/>
    </location>
    <ligand>
        <name>K(+)</name>
        <dbReference type="ChEBI" id="CHEBI:29103"/>
        <note>ligand shared between two tetrameric partners</note>
    </ligand>
</feature>
<evidence type="ECO:0000256" key="12">
    <source>
        <dbReference type="ARBA" id="ARBA00037691"/>
    </source>
</evidence>
<dbReference type="InterPro" id="IPR046342">
    <property type="entry name" value="CBS_dom_sf"/>
</dbReference>
<dbReference type="AlphaFoldDB" id="A0A2C9JR46"/>
<comment type="pathway">
    <text evidence="15 22">Purine metabolism; XMP biosynthesis via de novo pathway; XMP from IMP: step 1/1.</text>
</comment>
<feature type="binding site" evidence="15 17">
    <location>
        <begin position="363"/>
        <end position="367"/>
    </location>
    <ligand>
        <name>IMP</name>
        <dbReference type="ChEBI" id="CHEBI:58053"/>
    </ligand>
</feature>
<feature type="domain" description="CBS" evidence="23">
    <location>
        <begin position="131"/>
        <end position="189"/>
    </location>
</feature>
<gene>
    <name evidence="24" type="primary">106064483</name>
</gene>
<feature type="binding site" evidence="15 18">
    <location>
        <begin position="276"/>
        <end position="278"/>
    </location>
    <ligand>
        <name>NAD(+)</name>
        <dbReference type="ChEBI" id="CHEBI:57540"/>
    </ligand>
</feature>
<keyword evidence="7 15" id="KW-0658">Purine biosynthesis</keyword>
<comment type="subcellular location">
    <subcellularLocation>
        <location evidence="15">Cytoplasm</location>
    </subcellularLocation>
</comment>
<evidence type="ECO:0000256" key="9">
    <source>
        <dbReference type="ARBA" id="ARBA00023002"/>
    </source>
</evidence>
<comment type="similarity">
    <text evidence="2 15 21">Belongs to the IMPDH/GMPR family.</text>
</comment>